<dbReference type="PANTHER" id="PTHR46289:SF16">
    <property type="entry name" value="52 KDA REPRESSOR OF THE INHIBITOR OF THE PROTEIN KINASE"/>
    <property type="match status" value="1"/>
</dbReference>
<feature type="compositionally biased region" description="Polar residues" evidence="1">
    <location>
        <begin position="1"/>
        <end position="12"/>
    </location>
</feature>
<reference evidence="3" key="1">
    <citation type="submission" date="2011-03" db="EMBL/GenBank/DDBJ databases">
        <title>Version 3 of the genome sequence of Otolemur garnettii (Bushbaby).</title>
        <authorList>
            <consortium name="The Broad Institute Genome Sequencing Platform"/>
            <person name="Di Palma F."/>
            <person name="Johnson J."/>
            <person name="Lander E.S."/>
            <person name="Lindblad-Toh K."/>
            <person name="Jaffe D.B."/>
            <person name="Gnerre S."/>
            <person name="MacCallum I."/>
            <person name="Przybylski D."/>
            <person name="Ribeiro F.J."/>
            <person name="Burton J.N."/>
            <person name="Walker B.J."/>
            <person name="Sharpe T."/>
            <person name="Hall G."/>
        </authorList>
    </citation>
    <scope>NUCLEOTIDE SEQUENCE [LARGE SCALE GENOMIC DNA]</scope>
</reference>
<protein>
    <submittedName>
        <fullName evidence="2">Uncharacterized protein</fullName>
    </submittedName>
</protein>
<dbReference type="HOGENOM" id="CLU_023409_0_0_1"/>
<dbReference type="PANTHER" id="PTHR46289">
    <property type="entry name" value="52 KDA REPRESSOR OF THE INHIBITOR OF THE PROTEIN KINASE-LIKE PROTEIN-RELATED"/>
    <property type="match status" value="1"/>
</dbReference>
<dbReference type="EMBL" id="AAQR03085645">
    <property type="status" value="NOT_ANNOTATED_CDS"/>
    <property type="molecule type" value="Genomic_DNA"/>
</dbReference>
<feature type="compositionally biased region" description="Basic and acidic residues" evidence="1">
    <location>
        <begin position="43"/>
        <end position="72"/>
    </location>
</feature>
<dbReference type="AlphaFoldDB" id="H0XSA8"/>
<dbReference type="Ensembl" id="ENSOGAT00000028324.1">
    <property type="protein sequence ID" value="ENSOGAP00000019000.1"/>
    <property type="gene ID" value="ENSOGAG00000034242.1"/>
</dbReference>
<dbReference type="OMA" id="QLECCIN"/>
<evidence type="ECO:0000256" key="1">
    <source>
        <dbReference type="SAM" id="MobiDB-lite"/>
    </source>
</evidence>
<dbReference type="InterPro" id="IPR052958">
    <property type="entry name" value="IFN-induced_PKR_regulator"/>
</dbReference>
<dbReference type="GeneTree" id="ENSGT00530000063516"/>
<reference evidence="2" key="3">
    <citation type="submission" date="2025-09" db="UniProtKB">
        <authorList>
            <consortium name="Ensembl"/>
        </authorList>
    </citation>
    <scope>IDENTIFICATION</scope>
</reference>
<feature type="compositionally biased region" description="Polar residues" evidence="1">
    <location>
        <begin position="22"/>
        <end position="34"/>
    </location>
</feature>
<dbReference type="Proteomes" id="UP000005225">
    <property type="component" value="Unassembled WGS sequence"/>
</dbReference>
<dbReference type="InParanoid" id="H0XSA8"/>
<proteinExistence type="predicted"/>
<keyword evidence="3" id="KW-1185">Reference proteome</keyword>
<accession>H0XSA8</accession>
<dbReference type="STRING" id="30611.ENSOGAP00000019000"/>
<dbReference type="eggNOG" id="ENOG502QU3U">
    <property type="taxonomic scope" value="Eukaryota"/>
</dbReference>
<dbReference type="InterPro" id="IPR016024">
    <property type="entry name" value="ARM-type_fold"/>
</dbReference>
<dbReference type="SUPFAM" id="SSF48371">
    <property type="entry name" value="ARM repeat"/>
    <property type="match status" value="1"/>
</dbReference>
<evidence type="ECO:0000313" key="3">
    <source>
        <dbReference type="Proteomes" id="UP000005225"/>
    </source>
</evidence>
<name>H0XSA8_OTOGA</name>
<sequence>FEPSRRSCSSPHRTTRVHRNNAIPTTFDLTSHLNNHSRHKKQIKELIGDEIRTRKEKKETDETSEGTKHKETSNSNAQNPTTEEEGGHLPLTLEEKENKEYLKSLFTIFTLMGKENIPLKHEVDEIPEVLFTPDNFQAQLECCINSGVDILRKCFDTIGVNTLFCSKIQQQMLEICESCTGEEILRVRDSGFLSLITDKVVDIAGEEHILVLVRFVDESHNPREEFVGFLPYEPDAEILAVKFHTTVTKKWRLNTEYCQGQAYIVSSGFSSKMKVVAFRLLEKYPQAIHTLCSSGALNMCLAKVPTVGVSIALGIIENVCSSFHQVLQVILEPDNVISVLFQNSERKELKEICHSQWTGRHDAFEISVDLLQALVLCLNGINSDTTIRWNNCIAGRAFVLCSTVTDFDFIVPIVLKCLLFYKGLWKKLQGQTTDVFFAGSSLTAVLHLLNEVLKNDEGYHEFCFEEATNLATKLDIQKNLPGKFCRAQQGNLEPQLTSESYYKETLSVPTVEHIIQLLKDKYSKQHLKALKCLSLVSSVMGQLEFNTSKEYHANMYRNDLPNPDTLKLNWWRIKWKNKGKDFELPSTIYEALHLPDIRLFPMGAMLKVLCVLPMMKVENKHYENESYLRSSTLTDQKSSNLALLNNFDIKHDLDLMLDTYIKLYTTKSELPADNSETTENT</sequence>
<feature type="region of interest" description="Disordered" evidence="1">
    <location>
        <begin position="1"/>
        <end position="94"/>
    </location>
</feature>
<organism evidence="2 3">
    <name type="scientific">Otolemur garnettii</name>
    <name type="common">Small-eared galago</name>
    <name type="synonym">Garnett's greater bushbaby</name>
    <dbReference type="NCBI Taxonomy" id="30611"/>
    <lineage>
        <taxon>Eukaryota</taxon>
        <taxon>Metazoa</taxon>
        <taxon>Chordata</taxon>
        <taxon>Craniata</taxon>
        <taxon>Vertebrata</taxon>
        <taxon>Euteleostomi</taxon>
        <taxon>Mammalia</taxon>
        <taxon>Eutheria</taxon>
        <taxon>Euarchontoglires</taxon>
        <taxon>Primates</taxon>
        <taxon>Strepsirrhini</taxon>
        <taxon>Lorisiformes</taxon>
        <taxon>Galagidae</taxon>
        <taxon>Otolemur</taxon>
    </lineage>
</organism>
<reference evidence="2" key="2">
    <citation type="submission" date="2025-08" db="UniProtKB">
        <authorList>
            <consortium name="Ensembl"/>
        </authorList>
    </citation>
    <scope>IDENTIFICATION</scope>
</reference>
<evidence type="ECO:0000313" key="2">
    <source>
        <dbReference type="Ensembl" id="ENSOGAP00000019000.1"/>
    </source>
</evidence>